<proteinExistence type="predicted"/>
<protein>
    <submittedName>
        <fullName evidence="2">Uncharacterized protein</fullName>
    </submittedName>
</protein>
<reference evidence="2 3" key="1">
    <citation type="journal article" date="2012" name="PLoS Pathog.">
        <title>Diverse lifestyles and strategies of plant pathogenesis encoded in the genomes of eighteen Dothideomycetes fungi.</title>
        <authorList>
            <person name="Ohm R.A."/>
            <person name="Feau N."/>
            <person name="Henrissat B."/>
            <person name="Schoch C.L."/>
            <person name="Horwitz B.A."/>
            <person name="Barry K.W."/>
            <person name="Condon B.J."/>
            <person name="Copeland A.C."/>
            <person name="Dhillon B."/>
            <person name="Glaser F."/>
            <person name="Hesse C.N."/>
            <person name="Kosti I."/>
            <person name="LaButti K."/>
            <person name="Lindquist E.A."/>
            <person name="Lucas S."/>
            <person name="Salamov A.A."/>
            <person name="Bradshaw R.E."/>
            <person name="Ciuffetti L."/>
            <person name="Hamelin R.C."/>
            <person name="Kema G.H.J."/>
            <person name="Lawrence C."/>
            <person name="Scott J.A."/>
            <person name="Spatafora J.W."/>
            <person name="Turgeon B.G."/>
            <person name="de Wit P.J.G.M."/>
            <person name="Zhong S."/>
            <person name="Goodwin S.B."/>
            <person name="Grigoriev I.V."/>
        </authorList>
    </citation>
    <scope>NUCLEOTIDE SEQUENCE [LARGE SCALE GENOMIC DNA]</scope>
    <source>
        <strain evidence="3">C5 / ATCC 48332 / race O</strain>
    </source>
</reference>
<reference evidence="3" key="2">
    <citation type="journal article" date="2013" name="PLoS Genet.">
        <title>Comparative genome structure, secondary metabolite, and effector coding capacity across Cochliobolus pathogens.</title>
        <authorList>
            <person name="Condon B.J."/>
            <person name="Leng Y."/>
            <person name="Wu D."/>
            <person name="Bushley K.E."/>
            <person name="Ohm R.A."/>
            <person name="Otillar R."/>
            <person name="Martin J."/>
            <person name="Schackwitz W."/>
            <person name="Grimwood J."/>
            <person name="MohdZainudin N."/>
            <person name="Xue C."/>
            <person name="Wang R."/>
            <person name="Manning V.A."/>
            <person name="Dhillon B."/>
            <person name="Tu Z.J."/>
            <person name="Steffenson B.J."/>
            <person name="Salamov A."/>
            <person name="Sun H."/>
            <person name="Lowry S."/>
            <person name="LaButti K."/>
            <person name="Han J."/>
            <person name="Copeland A."/>
            <person name="Lindquist E."/>
            <person name="Barry K."/>
            <person name="Schmutz J."/>
            <person name="Baker S.E."/>
            <person name="Ciuffetti L.M."/>
            <person name="Grigoriev I.V."/>
            <person name="Zhong S."/>
            <person name="Turgeon B.G."/>
        </authorList>
    </citation>
    <scope>NUCLEOTIDE SEQUENCE [LARGE SCALE GENOMIC DNA]</scope>
    <source>
        <strain evidence="3">C5 / ATCC 48332 / race O</strain>
    </source>
</reference>
<dbReference type="EMBL" id="KB445580">
    <property type="protein sequence ID" value="EMD88435.1"/>
    <property type="molecule type" value="Genomic_DNA"/>
</dbReference>
<dbReference type="OrthoDB" id="3778423at2759"/>
<keyword evidence="3" id="KW-1185">Reference proteome</keyword>
<dbReference type="eggNOG" id="ENOG502SYDX">
    <property type="taxonomic scope" value="Eukaryota"/>
</dbReference>
<feature type="compositionally biased region" description="Polar residues" evidence="1">
    <location>
        <begin position="252"/>
        <end position="269"/>
    </location>
</feature>
<feature type="compositionally biased region" description="Basic and acidic residues" evidence="1">
    <location>
        <begin position="273"/>
        <end position="287"/>
    </location>
</feature>
<sequence>MPTHTLLPTPDIQSHSDNTHSDVNENLPTSSSLYLKSICRPKPPTSACLDKNLVEVNGLYFQKMADAEAAMNDVQWRAPVFDSTIPQTDKDHQHVVKKLLWAFKDMSMAKDTAENAYRKRLTPGEASYYQDWAIEACAWDVVRMAKSIHTDGFRVPIYDKNLVNYIGQTQEWTFQERINWICTVLRASKNVAANLMKNEKVWNIIGAPHKMYQSTLTNTIANANRGAWVKSGRQADTEHQARVSKRRKTVHSSDNQNDGIGNASDTGNKASKPRSDAATELGKHNIH</sequence>
<accession>M2SSW8</accession>
<feature type="region of interest" description="Disordered" evidence="1">
    <location>
        <begin position="230"/>
        <end position="287"/>
    </location>
</feature>
<dbReference type="HOGENOM" id="CLU_084654_0_0_1"/>
<evidence type="ECO:0000313" key="2">
    <source>
        <dbReference type="EMBL" id="EMD88435.1"/>
    </source>
</evidence>
<evidence type="ECO:0000256" key="1">
    <source>
        <dbReference type="SAM" id="MobiDB-lite"/>
    </source>
</evidence>
<organism evidence="2 3">
    <name type="scientific">Cochliobolus heterostrophus (strain C5 / ATCC 48332 / race O)</name>
    <name type="common">Southern corn leaf blight fungus</name>
    <name type="synonym">Bipolaris maydis</name>
    <dbReference type="NCBI Taxonomy" id="701091"/>
    <lineage>
        <taxon>Eukaryota</taxon>
        <taxon>Fungi</taxon>
        <taxon>Dikarya</taxon>
        <taxon>Ascomycota</taxon>
        <taxon>Pezizomycotina</taxon>
        <taxon>Dothideomycetes</taxon>
        <taxon>Pleosporomycetidae</taxon>
        <taxon>Pleosporales</taxon>
        <taxon>Pleosporineae</taxon>
        <taxon>Pleosporaceae</taxon>
        <taxon>Bipolaris</taxon>
    </lineage>
</organism>
<name>M2SSW8_COCH5</name>
<dbReference type="OMA" id="MAKSIHT"/>
<evidence type="ECO:0000313" key="3">
    <source>
        <dbReference type="Proteomes" id="UP000016936"/>
    </source>
</evidence>
<feature type="region of interest" description="Disordered" evidence="1">
    <location>
        <begin position="1"/>
        <end position="26"/>
    </location>
</feature>
<dbReference type="Proteomes" id="UP000016936">
    <property type="component" value="Unassembled WGS sequence"/>
</dbReference>
<dbReference type="AlphaFoldDB" id="M2SSW8"/>
<gene>
    <name evidence="2" type="ORF">COCHEDRAFT_1109232</name>
</gene>